<evidence type="ECO:0000313" key="1">
    <source>
        <dbReference type="EMBL" id="GAA2657558.1"/>
    </source>
</evidence>
<sequence length="85" mass="9702">MDATITYVCSRRAAEKLVAQLAETYRAQPEYGPELMEEGFDDRQWTIVWEGGPEEWAYHASERIPAPAGTFLEPVNYCVLAIHRV</sequence>
<name>A0ABN3RPD8_9ACTN</name>
<keyword evidence="2" id="KW-1185">Reference proteome</keyword>
<protein>
    <submittedName>
        <fullName evidence="1">Uncharacterized protein</fullName>
    </submittedName>
</protein>
<dbReference type="EMBL" id="BAAATE010000006">
    <property type="protein sequence ID" value="GAA2657558.1"/>
    <property type="molecule type" value="Genomic_DNA"/>
</dbReference>
<proteinExistence type="predicted"/>
<organism evidence="1 2">
    <name type="scientific">Nonomuraea recticatena</name>
    <dbReference type="NCBI Taxonomy" id="46178"/>
    <lineage>
        <taxon>Bacteria</taxon>
        <taxon>Bacillati</taxon>
        <taxon>Actinomycetota</taxon>
        <taxon>Actinomycetes</taxon>
        <taxon>Streptosporangiales</taxon>
        <taxon>Streptosporangiaceae</taxon>
        <taxon>Nonomuraea</taxon>
    </lineage>
</organism>
<accession>A0ABN3RPD8</accession>
<reference evidence="1 2" key="1">
    <citation type="journal article" date="2019" name="Int. J. Syst. Evol. Microbiol.">
        <title>The Global Catalogue of Microorganisms (GCM) 10K type strain sequencing project: providing services to taxonomists for standard genome sequencing and annotation.</title>
        <authorList>
            <consortium name="The Broad Institute Genomics Platform"/>
            <consortium name="The Broad Institute Genome Sequencing Center for Infectious Disease"/>
            <person name="Wu L."/>
            <person name="Ma J."/>
        </authorList>
    </citation>
    <scope>NUCLEOTIDE SEQUENCE [LARGE SCALE GENOMIC DNA]</scope>
    <source>
        <strain evidence="1 2">JCM 6835</strain>
    </source>
</reference>
<dbReference type="RefSeq" id="WP_346146537.1">
    <property type="nucleotide sequence ID" value="NZ_BAAATE010000006.1"/>
</dbReference>
<gene>
    <name evidence="1" type="ORF">GCM10010412_028310</name>
</gene>
<evidence type="ECO:0000313" key="2">
    <source>
        <dbReference type="Proteomes" id="UP001501666"/>
    </source>
</evidence>
<comment type="caution">
    <text evidence="1">The sequence shown here is derived from an EMBL/GenBank/DDBJ whole genome shotgun (WGS) entry which is preliminary data.</text>
</comment>
<dbReference type="Proteomes" id="UP001501666">
    <property type="component" value="Unassembled WGS sequence"/>
</dbReference>